<dbReference type="CDD" id="cd00515">
    <property type="entry name" value="HAM1"/>
    <property type="match status" value="1"/>
</dbReference>
<dbReference type="EC" id="3.6.1.66" evidence="10"/>
<keyword evidence="7 10" id="KW-0546">Nucleotide metabolism</keyword>
<protein>
    <recommendedName>
        <fullName evidence="10">dITP/XTP pyrophosphatase</fullName>
        <ecNumber evidence="10">3.6.1.66</ecNumber>
    </recommendedName>
    <alternativeName>
        <fullName evidence="10">Non-canonical purine NTP pyrophosphatase</fullName>
    </alternativeName>
    <alternativeName>
        <fullName evidence="10">Non-standard purine NTP pyrophosphatase</fullName>
    </alternativeName>
    <alternativeName>
        <fullName evidence="10">Nucleoside-triphosphate diphosphatase</fullName>
    </alternativeName>
    <alternativeName>
        <fullName evidence="10">Nucleoside-triphosphate pyrophosphatase</fullName>
        <shortName evidence="10">NTPase</shortName>
    </alternativeName>
</protein>
<comment type="caution">
    <text evidence="12">The sequence shown here is derived from an EMBL/GenBank/DDBJ whole genome shotgun (WGS) entry which is preliminary data.</text>
</comment>
<feature type="binding site" evidence="10">
    <location>
        <position position="72"/>
    </location>
    <ligand>
        <name>substrate</name>
    </ligand>
</feature>
<dbReference type="InterPro" id="IPR020922">
    <property type="entry name" value="dITP/XTP_pyrophosphatase"/>
</dbReference>
<keyword evidence="4 10" id="KW-0547">Nucleotide-binding</keyword>
<dbReference type="Pfam" id="PF01725">
    <property type="entry name" value="Ham1p_like"/>
    <property type="match status" value="1"/>
</dbReference>
<comment type="catalytic activity">
    <reaction evidence="9 10">
        <text>XTP + H2O = XMP + diphosphate + H(+)</text>
        <dbReference type="Rhea" id="RHEA:28610"/>
        <dbReference type="ChEBI" id="CHEBI:15377"/>
        <dbReference type="ChEBI" id="CHEBI:15378"/>
        <dbReference type="ChEBI" id="CHEBI:33019"/>
        <dbReference type="ChEBI" id="CHEBI:57464"/>
        <dbReference type="ChEBI" id="CHEBI:61314"/>
        <dbReference type="EC" id="3.6.1.66"/>
    </reaction>
</comment>
<dbReference type="GO" id="GO:0046872">
    <property type="term" value="F:metal ion binding"/>
    <property type="evidence" value="ECO:0007669"/>
    <property type="project" value="UniProtKB-KW"/>
</dbReference>
<feature type="binding site" evidence="10">
    <location>
        <begin position="8"/>
        <end position="13"/>
    </location>
    <ligand>
        <name>substrate</name>
    </ligand>
</feature>
<dbReference type="GO" id="GO:0035870">
    <property type="term" value="F:dITP diphosphatase activity"/>
    <property type="evidence" value="ECO:0007669"/>
    <property type="project" value="UniProtKB-UniRule"/>
</dbReference>
<dbReference type="SUPFAM" id="SSF52972">
    <property type="entry name" value="ITPase-like"/>
    <property type="match status" value="1"/>
</dbReference>
<dbReference type="PANTHER" id="PTHR11067:SF9">
    <property type="entry name" value="INOSINE TRIPHOSPHATE PYROPHOSPHATASE"/>
    <property type="match status" value="1"/>
</dbReference>
<organism evidence="12 13">
    <name type="scientific">Filobacillus milosensis</name>
    <dbReference type="NCBI Taxonomy" id="94137"/>
    <lineage>
        <taxon>Bacteria</taxon>
        <taxon>Bacillati</taxon>
        <taxon>Bacillota</taxon>
        <taxon>Bacilli</taxon>
        <taxon>Bacillales</taxon>
        <taxon>Bacillaceae</taxon>
        <taxon>Filobacillus</taxon>
    </lineage>
</organism>
<reference evidence="12 13" key="1">
    <citation type="submission" date="2019-03" db="EMBL/GenBank/DDBJ databases">
        <authorList>
            <person name="He R.-H."/>
        </authorList>
    </citation>
    <scope>NUCLEOTIDE SEQUENCE [LARGE SCALE GENOMIC DNA]</scope>
    <source>
        <strain evidence="13">SH 714</strain>
    </source>
</reference>
<evidence type="ECO:0000256" key="6">
    <source>
        <dbReference type="ARBA" id="ARBA00022842"/>
    </source>
</evidence>
<evidence type="ECO:0000256" key="8">
    <source>
        <dbReference type="ARBA" id="ARBA00051875"/>
    </source>
</evidence>
<dbReference type="GO" id="GO:0005829">
    <property type="term" value="C:cytosol"/>
    <property type="evidence" value="ECO:0007669"/>
    <property type="project" value="TreeGrafter"/>
</dbReference>
<evidence type="ECO:0000313" key="12">
    <source>
        <dbReference type="EMBL" id="TFB24960.1"/>
    </source>
</evidence>
<dbReference type="GO" id="GO:0017111">
    <property type="term" value="F:ribonucleoside triphosphate phosphatase activity"/>
    <property type="evidence" value="ECO:0007669"/>
    <property type="project" value="InterPro"/>
</dbReference>
<dbReference type="AlphaFoldDB" id="A0A4Y8IST2"/>
<dbReference type="OrthoDB" id="9807456at2"/>
<dbReference type="GO" id="GO:0036220">
    <property type="term" value="F:ITP diphosphatase activity"/>
    <property type="evidence" value="ECO:0007669"/>
    <property type="project" value="UniProtKB-UniRule"/>
</dbReference>
<dbReference type="GO" id="GO:0036222">
    <property type="term" value="F:XTP diphosphatase activity"/>
    <property type="evidence" value="ECO:0007669"/>
    <property type="project" value="UniProtKB-UniRule"/>
</dbReference>
<dbReference type="NCBIfam" id="NF011397">
    <property type="entry name" value="PRK14822.1"/>
    <property type="match status" value="1"/>
</dbReference>
<dbReference type="GO" id="GO:0009146">
    <property type="term" value="P:purine nucleoside triphosphate catabolic process"/>
    <property type="evidence" value="ECO:0007669"/>
    <property type="project" value="UniProtKB-UniRule"/>
</dbReference>
<gene>
    <name evidence="12" type="ORF">E3U55_00800</name>
</gene>
<dbReference type="Gene3D" id="3.90.950.10">
    <property type="match status" value="1"/>
</dbReference>
<evidence type="ECO:0000256" key="11">
    <source>
        <dbReference type="RuleBase" id="RU003781"/>
    </source>
</evidence>
<comment type="subunit">
    <text evidence="2 10">Homodimer.</text>
</comment>
<evidence type="ECO:0000256" key="2">
    <source>
        <dbReference type="ARBA" id="ARBA00011738"/>
    </source>
</evidence>
<dbReference type="HAMAP" id="MF_01405">
    <property type="entry name" value="Non_canon_purine_NTPase"/>
    <property type="match status" value="1"/>
</dbReference>
<name>A0A4Y8IST2_9BACI</name>
<comment type="catalytic activity">
    <reaction evidence="8 10">
        <text>dITP + H2O = dIMP + diphosphate + H(+)</text>
        <dbReference type="Rhea" id="RHEA:28342"/>
        <dbReference type="ChEBI" id="CHEBI:15377"/>
        <dbReference type="ChEBI" id="CHEBI:15378"/>
        <dbReference type="ChEBI" id="CHEBI:33019"/>
        <dbReference type="ChEBI" id="CHEBI:61194"/>
        <dbReference type="ChEBI" id="CHEBI:61382"/>
        <dbReference type="EC" id="3.6.1.66"/>
    </reaction>
</comment>
<feature type="binding site" evidence="10">
    <location>
        <position position="175"/>
    </location>
    <ligand>
        <name>substrate</name>
    </ligand>
</feature>
<keyword evidence="6 10" id="KW-0460">Magnesium</keyword>
<evidence type="ECO:0000256" key="7">
    <source>
        <dbReference type="ARBA" id="ARBA00023080"/>
    </source>
</evidence>
<dbReference type="FunFam" id="3.90.950.10:FF:000001">
    <property type="entry name" value="dITP/XTP pyrophosphatase"/>
    <property type="match status" value="1"/>
</dbReference>
<evidence type="ECO:0000256" key="5">
    <source>
        <dbReference type="ARBA" id="ARBA00022801"/>
    </source>
</evidence>
<accession>A0A4Y8IST2</accession>
<comment type="cofactor">
    <cofactor evidence="10">
        <name>Mg(2+)</name>
        <dbReference type="ChEBI" id="CHEBI:18420"/>
    </cofactor>
    <text evidence="10">Binds 1 Mg(2+) ion per subunit.</text>
</comment>
<dbReference type="PANTHER" id="PTHR11067">
    <property type="entry name" value="INOSINE TRIPHOSPHATE PYROPHOSPHATASE/HAM1 PROTEIN"/>
    <property type="match status" value="1"/>
</dbReference>
<dbReference type="InterPro" id="IPR029001">
    <property type="entry name" value="ITPase-like_fam"/>
</dbReference>
<evidence type="ECO:0000256" key="10">
    <source>
        <dbReference type="HAMAP-Rule" id="MF_01405"/>
    </source>
</evidence>
<dbReference type="GO" id="GO:0000166">
    <property type="term" value="F:nucleotide binding"/>
    <property type="evidence" value="ECO:0007669"/>
    <property type="project" value="UniProtKB-KW"/>
</dbReference>
<comment type="function">
    <text evidence="10">Pyrophosphatase that catalyzes the hydrolysis of nucleoside triphosphates to their monophosphate derivatives, with a high preference for the non-canonical purine nucleotides XTP (xanthosine triphosphate), dITP (deoxyinosine triphosphate) and ITP. Seems to function as a house-cleaning enzyme that removes non-canonical purine nucleotides from the nucleotide pool, thus preventing their incorporation into DNA/RNA and avoiding chromosomal lesions.</text>
</comment>
<evidence type="ECO:0000256" key="4">
    <source>
        <dbReference type="ARBA" id="ARBA00022741"/>
    </source>
</evidence>
<keyword evidence="3 10" id="KW-0479">Metal-binding</keyword>
<comment type="catalytic activity">
    <reaction evidence="10">
        <text>ITP + H2O = IMP + diphosphate + H(+)</text>
        <dbReference type="Rhea" id="RHEA:29399"/>
        <dbReference type="ChEBI" id="CHEBI:15377"/>
        <dbReference type="ChEBI" id="CHEBI:15378"/>
        <dbReference type="ChEBI" id="CHEBI:33019"/>
        <dbReference type="ChEBI" id="CHEBI:58053"/>
        <dbReference type="ChEBI" id="CHEBI:61402"/>
        <dbReference type="EC" id="3.6.1.66"/>
    </reaction>
</comment>
<dbReference type="EMBL" id="SOPW01000001">
    <property type="protein sequence ID" value="TFB24960.1"/>
    <property type="molecule type" value="Genomic_DNA"/>
</dbReference>
<feature type="binding site" evidence="10">
    <location>
        <begin position="152"/>
        <end position="155"/>
    </location>
    <ligand>
        <name>substrate</name>
    </ligand>
</feature>
<feature type="binding site" evidence="10">
    <location>
        <begin position="180"/>
        <end position="181"/>
    </location>
    <ligand>
        <name>substrate</name>
    </ligand>
</feature>
<dbReference type="RefSeq" id="WP_134338421.1">
    <property type="nucleotide sequence ID" value="NZ_SOPW01000001.1"/>
</dbReference>
<dbReference type="NCBIfam" id="TIGR00042">
    <property type="entry name" value="RdgB/HAM1 family non-canonical purine NTP pyrophosphatase"/>
    <property type="match status" value="1"/>
</dbReference>
<comment type="similarity">
    <text evidence="1 10 11">Belongs to the HAM1 NTPase family.</text>
</comment>
<dbReference type="GO" id="GO:0009117">
    <property type="term" value="P:nucleotide metabolic process"/>
    <property type="evidence" value="ECO:0007669"/>
    <property type="project" value="UniProtKB-KW"/>
</dbReference>
<feature type="binding site" evidence="10">
    <location>
        <position position="42"/>
    </location>
    <ligand>
        <name>Mg(2+)</name>
        <dbReference type="ChEBI" id="CHEBI:18420"/>
    </ligand>
</feature>
<evidence type="ECO:0000256" key="3">
    <source>
        <dbReference type="ARBA" id="ARBA00022723"/>
    </source>
</evidence>
<feature type="active site" description="Proton acceptor" evidence="10">
    <location>
        <position position="71"/>
    </location>
</feature>
<evidence type="ECO:0000313" key="13">
    <source>
        <dbReference type="Proteomes" id="UP000297975"/>
    </source>
</evidence>
<evidence type="ECO:0000256" key="9">
    <source>
        <dbReference type="ARBA" id="ARBA00052017"/>
    </source>
</evidence>
<evidence type="ECO:0000256" key="1">
    <source>
        <dbReference type="ARBA" id="ARBA00008023"/>
    </source>
</evidence>
<keyword evidence="13" id="KW-1185">Reference proteome</keyword>
<dbReference type="InterPro" id="IPR002637">
    <property type="entry name" value="RdgB/HAM1"/>
</dbReference>
<feature type="binding site" evidence="10">
    <location>
        <position position="71"/>
    </location>
    <ligand>
        <name>Mg(2+)</name>
        <dbReference type="ChEBI" id="CHEBI:18420"/>
    </ligand>
</feature>
<dbReference type="Proteomes" id="UP000297975">
    <property type="component" value="Unassembled WGS sequence"/>
</dbReference>
<keyword evidence="5 10" id="KW-0378">Hydrolase</keyword>
<sequence length="193" mass="21431">MKQIYLATTNQGKLKEFQEMFQSLDIEMVSLMGAFDDVEDVEETGSTFEANARLKAETYCNRYNVPVMADDSGLAVNVLNGEPGIYSARYAGLDKNDDANIEKLLKNLEGVTERSAAFISVIAYAKPEEETIIAEGQCKGEITQERRGINGFGYDPVFIPEGYNQTMAELGPDVKNQISHRKLALDAMIKKLD</sequence>
<proteinExistence type="inferred from homology"/>